<dbReference type="CDD" id="cd11029">
    <property type="entry name" value="CYP107-like"/>
    <property type="match status" value="1"/>
</dbReference>
<gene>
    <name evidence="2" type="ORF">JW613_14485</name>
</gene>
<reference evidence="2 3" key="1">
    <citation type="submission" date="2021-02" db="EMBL/GenBank/DDBJ databases">
        <title>Streptomyces spirodelae sp. nov., isolated from duckweed.</title>
        <authorList>
            <person name="Saimee Y."/>
            <person name="Duangmal K."/>
        </authorList>
    </citation>
    <scope>NUCLEOTIDE SEQUENCE [LARGE SCALE GENOMIC DNA]</scope>
    <source>
        <strain evidence="2 3">DSM 42105</strain>
    </source>
</reference>
<dbReference type="EMBL" id="JAFFZM010000007">
    <property type="protein sequence ID" value="MBO8199493.1"/>
    <property type="molecule type" value="Genomic_DNA"/>
</dbReference>
<evidence type="ECO:0000313" key="2">
    <source>
        <dbReference type="EMBL" id="MBO8199493.1"/>
    </source>
</evidence>
<dbReference type="PANTHER" id="PTHR46696">
    <property type="entry name" value="P450, PUTATIVE (EUROFUNG)-RELATED"/>
    <property type="match status" value="1"/>
</dbReference>
<protein>
    <submittedName>
        <fullName evidence="2">Cytochrome P450</fullName>
    </submittedName>
</protein>
<comment type="similarity">
    <text evidence="1">Belongs to the cytochrome P450 family.</text>
</comment>
<comment type="caution">
    <text evidence="2">The sequence shown here is derived from an EMBL/GenBank/DDBJ whole genome shotgun (WGS) entry which is preliminary data.</text>
</comment>
<proteinExistence type="inferred from homology"/>
<dbReference type="GeneID" id="96259812"/>
<dbReference type="Gene3D" id="1.10.630.10">
    <property type="entry name" value="Cytochrome P450"/>
    <property type="match status" value="1"/>
</dbReference>
<sequence length="404" mass="44170">MTLEYTAHTYPPGDPELVEDPYGGSPVWLVTRHDDVSEVLSDPRLAMGPAPPPGGMDVHTEMLVKLGVAEHLAPYLAGNLVHTDPPDHTRLRKLVTRAFSARRIAALRPRVETVTEELLRTLPEAVDAGGAVDMVEHFAFPLPITVICELLGVPAQDRPLWRRWSVDCGSMDPRRMNPMLTDISSYILELAEQRRAEPADDLLTALVQARDEESGRLSDTELIAMVLNLVIAGHETTAHLISNGLAALLTHPEQLALLRDDPALVPGAVQELIRWCGPAVTAMLRYAREDTTVGGARIRRGERVQAVLGTANRDPARFADPDTLDIRRTAGEGRAPQHVGYSHGMHYCLGASLANQEAEVAFTALLARCPGLALAVSPQELKWKPLPFTRVLTRLPVRLGAPRP</sequence>
<dbReference type="SUPFAM" id="SSF48264">
    <property type="entry name" value="Cytochrome P450"/>
    <property type="match status" value="1"/>
</dbReference>
<dbReference type="Proteomes" id="UP000721954">
    <property type="component" value="Unassembled WGS sequence"/>
</dbReference>
<evidence type="ECO:0000256" key="1">
    <source>
        <dbReference type="ARBA" id="ARBA00010617"/>
    </source>
</evidence>
<keyword evidence="3" id="KW-1185">Reference proteome</keyword>
<dbReference type="InterPro" id="IPR036396">
    <property type="entry name" value="Cyt_P450_sf"/>
</dbReference>
<dbReference type="RefSeq" id="WP_209211213.1">
    <property type="nucleotide sequence ID" value="NZ_JAFFZM010000007.1"/>
</dbReference>
<dbReference type="PRINTS" id="PR00359">
    <property type="entry name" value="BP450"/>
</dbReference>
<dbReference type="PANTHER" id="PTHR46696:SF1">
    <property type="entry name" value="CYTOCHROME P450 YJIB-RELATED"/>
    <property type="match status" value="1"/>
</dbReference>
<organism evidence="2 3">
    <name type="scientific">Streptomyces smyrnaeus</name>
    <dbReference type="NCBI Taxonomy" id="1387713"/>
    <lineage>
        <taxon>Bacteria</taxon>
        <taxon>Bacillati</taxon>
        <taxon>Actinomycetota</taxon>
        <taxon>Actinomycetes</taxon>
        <taxon>Kitasatosporales</taxon>
        <taxon>Streptomycetaceae</taxon>
        <taxon>Streptomyces</taxon>
    </lineage>
</organism>
<dbReference type="Pfam" id="PF00067">
    <property type="entry name" value="p450"/>
    <property type="match status" value="1"/>
</dbReference>
<name>A0ABS3XW04_9ACTN</name>
<dbReference type="InterPro" id="IPR001128">
    <property type="entry name" value="Cyt_P450"/>
</dbReference>
<accession>A0ABS3XW04</accession>
<dbReference type="InterPro" id="IPR002397">
    <property type="entry name" value="Cyt_P450_B"/>
</dbReference>
<evidence type="ECO:0000313" key="3">
    <source>
        <dbReference type="Proteomes" id="UP000721954"/>
    </source>
</evidence>